<evidence type="ECO:0000313" key="2">
    <source>
        <dbReference type="EMBL" id="OMI38029.1"/>
    </source>
</evidence>
<proteinExistence type="predicted"/>
<gene>
    <name evidence="2" type="ORF">SPAR_18213</name>
</gene>
<evidence type="ECO:0000256" key="1">
    <source>
        <dbReference type="SAM" id="MobiDB-lite"/>
    </source>
</evidence>
<evidence type="ECO:0000313" key="3">
    <source>
        <dbReference type="Proteomes" id="UP000186168"/>
    </source>
</evidence>
<name>A0A1R1SJ46_9ACTN</name>
<accession>A0A1R1SJ46</accession>
<feature type="compositionally biased region" description="Polar residues" evidence="1">
    <location>
        <begin position="129"/>
        <end position="140"/>
    </location>
</feature>
<protein>
    <submittedName>
        <fullName evidence="2">Uncharacterized protein</fullName>
    </submittedName>
</protein>
<dbReference type="EMBL" id="ASQP01000252">
    <property type="protein sequence ID" value="OMI38029.1"/>
    <property type="molecule type" value="Genomic_DNA"/>
</dbReference>
<comment type="caution">
    <text evidence="2">The sequence shown here is derived from an EMBL/GenBank/DDBJ whole genome shotgun (WGS) entry which is preliminary data.</text>
</comment>
<dbReference type="STRING" id="67365.GCA_001704635_03878"/>
<reference evidence="2 3" key="1">
    <citation type="submission" date="2013-05" db="EMBL/GenBank/DDBJ databases">
        <title>Genome sequence of Streptomyces sparsogenes DSM 40356.</title>
        <authorList>
            <person name="Coyne S."/>
            <person name="Seebeck F.P."/>
        </authorList>
    </citation>
    <scope>NUCLEOTIDE SEQUENCE [LARGE SCALE GENOMIC DNA]</scope>
    <source>
        <strain evidence="2 3">DSM 40356</strain>
    </source>
</reference>
<sequence length="140" mass="14441">MQLAQDVAPYATTAITAYGAAVLARVESDAADATVSFGQRILRRLTGRDTPDDGETATAEQEALAGTVAELAESPDDADLAAALRVQIRRLLAAHPDIAADIAGWARPEAPGSVTISTSGERSPAVHTNYGTIHTGDTTA</sequence>
<dbReference type="Proteomes" id="UP000186168">
    <property type="component" value="Unassembled WGS sequence"/>
</dbReference>
<keyword evidence="3" id="KW-1185">Reference proteome</keyword>
<feature type="region of interest" description="Disordered" evidence="1">
    <location>
        <begin position="109"/>
        <end position="140"/>
    </location>
</feature>
<organism evidence="2 3">
    <name type="scientific">Streptomyces sparsogenes DSM 40356</name>
    <dbReference type="NCBI Taxonomy" id="1331668"/>
    <lineage>
        <taxon>Bacteria</taxon>
        <taxon>Bacillati</taxon>
        <taxon>Actinomycetota</taxon>
        <taxon>Actinomycetes</taxon>
        <taxon>Kitasatosporales</taxon>
        <taxon>Streptomycetaceae</taxon>
        <taxon>Streptomyces</taxon>
    </lineage>
</organism>
<dbReference type="AlphaFoldDB" id="A0A1R1SJ46"/>